<comment type="pathway">
    <text evidence="2 12">Amino-acid biosynthesis; L-lysine biosynthesis via DAP pathway; (S)-tetrahydrodipicolinate from L-aspartate: step 3/4.</text>
</comment>
<evidence type="ECO:0000256" key="3">
    <source>
        <dbReference type="ARBA" id="ARBA00007592"/>
    </source>
</evidence>
<dbReference type="GO" id="GO:0005829">
    <property type="term" value="C:cytosol"/>
    <property type="evidence" value="ECO:0007669"/>
    <property type="project" value="TreeGrafter"/>
</dbReference>
<comment type="similarity">
    <text evidence="3 12 13">Belongs to the DapA family.</text>
</comment>
<gene>
    <name evidence="12" type="primary">dapA</name>
    <name evidence="16" type="ORF">GGR16_003883</name>
</gene>
<comment type="subunit">
    <text evidence="12">Homotetramer; dimer of dimers.</text>
</comment>
<dbReference type="SUPFAM" id="SSF51569">
    <property type="entry name" value="Aldolase"/>
    <property type="match status" value="1"/>
</dbReference>
<sequence length="305" mass="31533">MNDISLRRRLSGVFTALVTPMRDGRIDLAALERHIEAQLAAGVAGLVPIGTTGEAATLSEAETDEVIRLTVEKARGRAFVMAGAGSNATSIAVAKAERAAHLGVDGLLVVTPYYNKPSQAGLAAHFAAVAGAVDLPIMLYSVPGRTGVELAAATCASLASEHANIVAIKEAGGRVERVTELRLACGPDFIIHSGDDGLTLPFLAAGADGVTSVASNLVPAEMVALVASWQAGDVAAARAMHERLYPVFRDLFVESNPVPVKTALARRGAMAAEVRAPLAPLMPASLAVLEKSLAGFEAANLQKSR</sequence>
<feature type="active site" description="Schiff-base intermediate with substrate" evidence="12 14">
    <location>
        <position position="169"/>
    </location>
</feature>
<dbReference type="HAMAP" id="MF_00418">
    <property type="entry name" value="DapA"/>
    <property type="match status" value="1"/>
</dbReference>
<dbReference type="PANTHER" id="PTHR12128">
    <property type="entry name" value="DIHYDRODIPICOLINATE SYNTHASE"/>
    <property type="match status" value="1"/>
</dbReference>
<evidence type="ECO:0000256" key="4">
    <source>
        <dbReference type="ARBA" id="ARBA00012086"/>
    </source>
</evidence>
<dbReference type="NCBIfam" id="TIGR00674">
    <property type="entry name" value="dapA"/>
    <property type="match status" value="1"/>
</dbReference>
<feature type="site" description="Part of a proton relay during catalysis" evidence="12">
    <location>
        <position position="51"/>
    </location>
</feature>
<evidence type="ECO:0000256" key="11">
    <source>
        <dbReference type="ARBA" id="ARBA00047836"/>
    </source>
</evidence>
<accession>A0A840C7F9</accession>
<dbReference type="PIRSF" id="PIRSF001365">
    <property type="entry name" value="DHDPS"/>
    <property type="match status" value="1"/>
</dbReference>
<name>A0A840C7F9_9HYPH</name>
<evidence type="ECO:0000256" key="14">
    <source>
        <dbReference type="PIRSR" id="PIRSR001365-1"/>
    </source>
</evidence>
<comment type="function">
    <text evidence="1 12">Catalyzes the condensation of (S)-aspartate-beta-semialdehyde [(S)-ASA] and pyruvate to 4-hydroxy-tetrahydrodipicolinate (HTPA).</text>
</comment>
<evidence type="ECO:0000313" key="17">
    <source>
        <dbReference type="Proteomes" id="UP000577362"/>
    </source>
</evidence>
<evidence type="ECO:0000313" key="16">
    <source>
        <dbReference type="EMBL" id="MBB4018836.1"/>
    </source>
</evidence>
<keyword evidence="17" id="KW-1185">Reference proteome</keyword>
<dbReference type="GO" id="GO:0019877">
    <property type="term" value="P:diaminopimelate biosynthetic process"/>
    <property type="evidence" value="ECO:0007669"/>
    <property type="project" value="UniProtKB-UniRule"/>
</dbReference>
<dbReference type="EMBL" id="JACIEN010000005">
    <property type="protein sequence ID" value="MBB4018836.1"/>
    <property type="molecule type" value="Genomic_DNA"/>
</dbReference>
<comment type="caution">
    <text evidence="12">Was originally thought to be a dihydrodipicolinate synthase (DHDPS), catalyzing the condensation of (S)-aspartate-beta-semialdehyde [(S)-ASA] and pyruvate to dihydrodipicolinate (DHDP). However, it was shown in E.coli that the product of the enzymatic reaction is not dihydrodipicolinate but in fact (4S)-4-hydroxy-2,3,4,5-tetrahydro-(2S)-dipicolinic acid (HTPA), and that the consecutive dehydration reaction leading to DHDP is not spontaneous but catalyzed by DapB.</text>
</comment>
<evidence type="ECO:0000256" key="10">
    <source>
        <dbReference type="ARBA" id="ARBA00023270"/>
    </source>
</evidence>
<evidence type="ECO:0000256" key="12">
    <source>
        <dbReference type="HAMAP-Rule" id="MF_00418"/>
    </source>
</evidence>
<keyword evidence="9 12" id="KW-0456">Lyase</keyword>
<dbReference type="EC" id="4.3.3.7" evidence="4 12"/>
<dbReference type="AlphaFoldDB" id="A0A840C7F9"/>
<dbReference type="Gene3D" id="3.20.20.70">
    <property type="entry name" value="Aldolase class I"/>
    <property type="match status" value="1"/>
</dbReference>
<keyword evidence="6 12" id="KW-0028">Amino-acid biosynthesis</keyword>
<keyword evidence="10 12" id="KW-0704">Schiff base</keyword>
<keyword evidence="8 12" id="KW-0457">Lysine biosynthesis</keyword>
<reference evidence="16 17" key="1">
    <citation type="submission" date="2020-08" db="EMBL/GenBank/DDBJ databases">
        <title>Genomic Encyclopedia of Type Strains, Phase IV (KMG-IV): sequencing the most valuable type-strain genomes for metagenomic binning, comparative biology and taxonomic classification.</title>
        <authorList>
            <person name="Goeker M."/>
        </authorList>
    </citation>
    <scope>NUCLEOTIDE SEQUENCE [LARGE SCALE GENOMIC DNA]</scope>
    <source>
        <strain evidence="16 17">DSM 103737</strain>
    </source>
</reference>
<feature type="site" description="Part of a proton relay during catalysis" evidence="12">
    <location>
        <position position="114"/>
    </location>
</feature>
<dbReference type="UniPathway" id="UPA00034">
    <property type="reaction ID" value="UER00017"/>
</dbReference>
<dbReference type="Pfam" id="PF00701">
    <property type="entry name" value="DHDPS"/>
    <property type="match status" value="1"/>
</dbReference>
<comment type="catalytic activity">
    <reaction evidence="11 12">
        <text>L-aspartate 4-semialdehyde + pyruvate = (2S,4S)-4-hydroxy-2,3,4,5-tetrahydrodipicolinate + H2O + H(+)</text>
        <dbReference type="Rhea" id="RHEA:34171"/>
        <dbReference type="ChEBI" id="CHEBI:15361"/>
        <dbReference type="ChEBI" id="CHEBI:15377"/>
        <dbReference type="ChEBI" id="CHEBI:15378"/>
        <dbReference type="ChEBI" id="CHEBI:67139"/>
        <dbReference type="ChEBI" id="CHEBI:537519"/>
        <dbReference type="EC" id="4.3.3.7"/>
    </reaction>
</comment>
<evidence type="ECO:0000256" key="7">
    <source>
        <dbReference type="ARBA" id="ARBA00022915"/>
    </source>
</evidence>
<evidence type="ECO:0000256" key="6">
    <source>
        <dbReference type="ARBA" id="ARBA00022605"/>
    </source>
</evidence>
<dbReference type="InterPro" id="IPR002220">
    <property type="entry name" value="DapA-like"/>
</dbReference>
<evidence type="ECO:0000256" key="2">
    <source>
        <dbReference type="ARBA" id="ARBA00005120"/>
    </source>
</evidence>
<dbReference type="GO" id="GO:0008840">
    <property type="term" value="F:4-hydroxy-tetrahydrodipicolinate synthase activity"/>
    <property type="evidence" value="ECO:0007669"/>
    <property type="project" value="UniProtKB-UniRule"/>
</dbReference>
<comment type="subcellular location">
    <subcellularLocation>
        <location evidence="12">Cytoplasm</location>
    </subcellularLocation>
</comment>
<evidence type="ECO:0000256" key="9">
    <source>
        <dbReference type="ARBA" id="ARBA00023239"/>
    </source>
</evidence>
<evidence type="ECO:0000256" key="15">
    <source>
        <dbReference type="PIRSR" id="PIRSR001365-2"/>
    </source>
</evidence>
<dbReference type="PROSITE" id="PS00666">
    <property type="entry name" value="DHDPS_2"/>
    <property type="match status" value="1"/>
</dbReference>
<dbReference type="PROSITE" id="PS00665">
    <property type="entry name" value="DHDPS_1"/>
    <property type="match status" value="1"/>
</dbReference>
<evidence type="ECO:0000256" key="5">
    <source>
        <dbReference type="ARBA" id="ARBA00022490"/>
    </source>
</evidence>
<keyword evidence="5 12" id="KW-0963">Cytoplasm</keyword>
<dbReference type="RefSeq" id="WP_019404440.1">
    <property type="nucleotide sequence ID" value="NZ_JACIEN010000005.1"/>
</dbReference>
<comment type="caution">
    <text evidence="16">The sequence shown here is derived from an EMBL/GenBank/DDBJ whole genome shotgun (WGS) entry which is preliminary data.</text>
</comment>
<evidence type="ECO:0000256" key="8">
    <source>
        <dbReference type="ARBA" id="ARBA00023154"/>
    </source>
</evidence>
<feature type="binding site" evidence="12 15">
    <location>
        <position position="52"/>
    </location>
    <ligand>
        <name>pyruvate</name>
        <dbReference type="ChEBI" id="CHEBI:15361"/>
    </ligand>
</feature>
<protein>
    <recommendedName>
        <fullName evidence="4 12">4-hydroxy-tetrahydrodipicolinate synthase</fullName>
        <shortName evidence="12">HTPA synthase</shortName>
        <ecNumber evidence="4 12">4.3.3.7</ecNumber>
    </recommendedName>
</protein>
<feature type="binding site" evidence="12">
    <location>
        <position position="211"/>
    </location>
    <ligand>
        <name>pyruvate</name>
        <dbReference type="ChEBI" id="CHEBI:15361"/>
    </ligand>
</feature>
<dbReference type="SMART" id="SM01130">
    <property type="entry name" value="DHDPS"/>
    <property type="match status" value="1"/>
</dbReference>
<dbReference type="InterPro" id="IPR020624">
    <property type="entry name" value="Schiff_base-form_aldolases_CS"/>
</dbReference>
<dbReference type="PRINTS" id="PR00146">
    <property type="entry name" value="DHPICSNTHASE"/>
</dbReference>
<dbReference type="PANTHER" id="PTHR12128:SF66">
    <property type="entry name" value="4-HYDROXY-2-OXOGLUTARATE ALDOLASE, MITOCHONDRIAL"/>
    <property type="match status" value="1"/>
</dbReference>
<feature type="active site" description="Proton donor/acceptor" evidence="12 14">
    <location>
        <position position="140"/>
    </location>
</feature>
<proteinExistence type="inferred from homology"/>
<organism evidence="16 17">
    <name type="scientific">Chelatococcus caeni</name>
    <dbReference type="NCBI Taxonomy" id="1348468"/>
    <lineage>
        <taxon>Bacteria</taxon>
        <taxon>Pseudomonadati</taxon>
        <taxon>Pseudomonadota</taxon>
        <taxon>Alphaproteobacteria</taxon>
        <taxon>Hyphomicrobiales</taxon>
        <taxon>Chelatococcaceae</taxon>
        <taxon>Chelatococcus</taxon>
    </lineage>
</organism>
<dbReference type="CDD" id="cd00950">
    <property type="entry name" value="DHDPS"/>
    <property type="match status" value="1"/>
</dbReference>
<dbReference type="GO" id="GO:0009089">
    <property type="term" value="P:lysine biosynthetic process via diaminopimelate"/>
    <property type="evidence" value="ECO:0007669"/>
    <property type="project" value="UniProtKB-UniRule"/>
</dbReference>
<dbReference type="Proteomes" id="UP000577362">
    <property type="component" value="Unassembled WGS sequence"/>
</dbReference>
<keyword evidence="7 12" id="KW-0220">Diaminopimelate biosynthesis</keyword>
<evidence type="ECO:0000256" key="1">
    <source>
        <dbReference type="ARBA" id="ARBA00003294"/>
    </source>
</evidence>
<dbReference type="InterPro" id="IPR005263">
    <property type="entry name" value="DapA"/>
</dbReference>
<dbReference type="InterPro" id="IPR020625">
    <property type="entry name" value="Schiff_base-form_aldolases_AS"/>
</dbReference>
<evidence type="ECO:0000256" key="13">
    <source>
        <dbReference type="PIRNR" id="PIRNR001365"/>
    </source>
</evidence>
<dbReference type="InterPro" id="IPR013785">
    <property type="entry name" value="Aldolase_TIM"/>
</dbReference>